<dbReference type="GO" id="GO:0004497">
    <property type="term" value="F:monooxygenase activity"/>
    <property type="evidence" value="ECO:0007669"/>
    <property type="project" value="UniProtKB-KW"/>
</dbReference>
<keyword evidence="2 7" id="KW-0349">Heme</keyword>
<evidence type="ECO:0000256" key="5">
    <source>
        <dbReference type="ARBA" id="ARBA00023004"/>
    </source>
</evidence>
<dbReference type="InterPro" id="IPR036396">
    <property type="entry name" value="Cyt_P450_sf"/>
</dbReference>
<dbReference type="InterPro" id="IPR001128">
    <property type="entry name" value="Cyt_P450"/>
</dbReference>
<evidence type="ECO:0000256" key="6">
    <source>
        <dbReference type="ARBA" id="ARBA00023033"/>
    </source>
</evidence>
<dbReference type="Pfam" id="PF00067">
    <property type="entry name" value="p450"/>
    <property type="match status" value="1"/>
</dbReference>
<dbReference type="CDD" id="cd20620">
    <property type="entry name" value="CYP132-like"/>
    <property type="match status" value="1"/>
</dbReference>
<dbReference type="InterPro" id="IPR050196">
    <property type="entry name" value="Cytochrome_P450_Monoox"/>
</dbReference>
<dbReference type="Proteomes" id="UP000582837">
    <property type="component" value="Unassembled WGS sequence"/>
</dbReference>
<dbReference type="GO" id="GO:0020037">
    <property type="term" value="F:heme binding"/>
    <property type="evidence" value="ECO:0007669"/>
    <property type="project" value="InterPro"/>
</dbReference>
<accession>A0A841H3L9</accession>
<comment type="cofactor">
    <cofactor evidence="7">
        <name>heme</name>
        <dbReference type="ChEBI" id="CHEBI:30413"/>
    </cofactor>
</comment>
<evidence type="ECO:0000313" key="9">
    <source>
        <dbReference type="EMBL" id="MBB6072600.1"/>
    </source>
</evidence>
<evidence type="ECO:0000256" key="8">
    <source>
        <dbReference type="RuleBase" id="RU000461"/>
    </source>
</evidence>
<proteinExistence type="inferred from homology"/>
<dbReference type="PRINTS" id="PR00385">
    <property type="entry name" value="P450"/>
</dbReference>
<dbReference type="SUPFAM" id="SSF48264">
    <property type="entry name" value="Cytochrome P450"/>
    <property type="match status" value="1"/>
</dbReference>
<keyword evidence="3 7" id="KW-0479">Metal-binding</keyword>
<evidence type="ECO:0000256" key="7">
    <source>
        <dbReference type="PIRSR" id="PIRSR602401-1"/>
    </source>
</evidence>
<keyword evidence="10" id="KW-1185">Reference proteome</keyword>
<keyword evidence="4 8" id="KW-0560">Oxidoreductase</keyword>
<organism evidence="9 10">
    <name type="scientific">Longimicrobium terrae</name>
    <dbReference type="NCBI Taxonomy" id="1639882"/>
    <lineage>
        <taxon>Bacteria</taxon>
        <taxon>Pseudomonadati</taxon>
        <taxon>Gemmatimonadota</taxon>
        <taxon>Longimicrobiia</taxon>
        <taxon>Longimicrobiales</taxon>
        <taxon>Longimicrobiaceae</taxon>
        <taxon>Longimicrobium</taxon>
    </lineage>
</organism>
<dbReference type="RefSeq" id="WP_170032708.1">
    <property type="nucleotide sequence ID" value="NZ_JABDTL010000001.1"/>
</dbReference>
<dbReference type="GO" id="GO:0005506">
    <property type="term" value="F:iron ion binding"/>
    <property type="evidence" value="ECO:0007669"/>
    <property type="project" value="InterPro"/>
</dbReference>
<comment type="similarity">
    <text evidence="1 8">Belongs to the cytochrome P450 family.</text>
</comment>
<dbReference type="PANTHER" id="PTHR24291:SF50">
    <property type="entry name" value="BIFUNCTIONAL ALBAFLAVENONE MONOOXYGENASE_TERPENE SYNTHASE"/>
    <property type="match status" value="1"/>
</dbReference>
<evidence type="ECO:0000256" key="4">
    <source>
        <dbReference type="ARBA" id="ARBA00023002"/>
    </source>
</evidence>
<protein>
    <submittedName>
        <fullName evidence="9">Cytochrome P450</fullName>
    </submittedName>
</protein>
<dbReference type="AlphaFoldDB" id="A0A841H3L9"/>
<sequence>MNAGPAAPAGLPDPPGPRPVLPLARLFAFRRDPPGDLSRMQARWGDVASFRIGPRWFYLISDPELVRQVLVTDHRTFTKSLALQRARVLLGDGLLTSEGEFHLRQRRLAQPAFHRERVAGMAAAMVRHAEATADGWRPGMRVDAAREMMRMTLGIAGETLLGADVGGEADEIGGALSDALGLFSRLHNPIGVLLDRLPLPGTLRMRRARQRLDDTIYRVIAERRASGEERDDLLGMLLAARDDEADGAGMTDLQLRDELLTLFLAGHETTANALAWTWHLLARNPLAEARLHDELRTVLAGRAPTAADYPALPYTRAVLAESMRLYPPAWTIGREPVEDWQAGGYRIRAGSVVLVSPWVVHHDARWWPEPFAFRPERWMEGAEAAQPRFAYFPFGGGIRKCIGEGFAWMELVLTLATLARRWRLVSIPGVEPVPEPRITLRPIGLEMRVEGSA</sequence>
<dbReference type="PANTHER" id="PTHR24291">
    <property type="entry name" value="CYTOCHROME P450 FAMILY 4"/>
    <property type="match status" value="1"/>
</dbReference>
<keyword evidence="6 8" id="KW-0503">Monooxygenase</keyword>
<comment type="caution">
    <text evidence="9">The sequence shown here is derived from an EMBL/GenBank/DDBJ whole genome shotgun (WGS) entry which is preliminary data.</text>
</comment>
<dbReference type="PRINTS" id="PR00463">
    <property type="entry name" value="EP450I"/>
</dbReference>
<dbReference type="Gene3D" id="1.10.630.10">
    <property type="entry name" value="Cytochrome P450"/>
    <property type="match status" value="1"/>
</dbReference>
<evidence type="ECO:0000313" key="10">
    <source>
        <dbReference type="Proteomes" id="UP000582837"/>
    </source>
</evidence>
<dbReference type="EMBL" id="JACHIA010000016">
    <property type="protein sequence ID" value="MBB6072600.1"/>
    <property type="molecule type" value="Genomic_DNA"/>
</dbReference>
<reference evidence="9 10" key="1">
    <citation type="submission" date="2020-08" db="EMBL/GenBank/DDBJ databases">
        <title>Genomic Encyclopedia of Type Strains, Phase IV (KMG-IV): sequencing the most valuable type-strain genomes for metagenomic binning, comparative biology and taxonomic classification.</title>
        <authorList>
            <person name="Goeker M."/>
        </authorList>
    </citation>
    <scope>NUCLEOTIDE SEQUENCE [LARGE SCALE GENOMIC DNA]</scope>
    <source>
        <strain evidence="9 10">DSM 29007</strain>
    </source>
</reference>
<keyword evidence="5 7" id="KW-0408">Iron</keyword>
<evidence type="ECO:0000256" key="2">
    <source>
        <dbReference type="ARBA" id="ARBA00022617"/>
    </source>
</evidence>
<gene>
    <name evidence="9" type="ORF">HNQ61_004263</name>
</gene>
<dbReference type="InterPro" id="IPR002401">
    <property type="entry name" value="Cyt_P450_E_grp-I"/>
</dbReference>
<dbReference type="GO" id="GO:0016705">
    <property type="term" value="F:oxidoreductase activity, acting on paired donors, with incorporation or reduction of molecular oxygen"/>
    <property type="evidence" value="ECO:0007669"/>
    <property type="project" value="InterPro"/>
</dbReference>
<evidence type="ECO:0000256" key="3">
    <source>
        <dbReference type="ARBA" id="ARBA00022723"/>
    </source>
</evidence>
<dbReference type="PROSITE" id="PS00086">
    <property type="entry name" value="CYTOCHROME_P450"/>
    <property type="match status" value="1"/>
</dbReference>
<evidence type="ECO:0000256" key="1">
    <source>
        <dbReference type="ARBA" id="ARBA00010617"/>
    </source>
</evidence>
<dbReference type="InterPro" id="IPR017972">
    <property type="entry name" value="Cyt_P450_CS"/>
</dbReference>
<name>A0A841H3L9_9BACT</name>
<feature type="binding site" description="axial binding residue" evidence="7">
    <location>
        <position position="401"/>
    </location>
    <ligand>
        <name>heme</name>
        <dbReference type="ChEBI" id="CHEBI:30413"/>
    </ligand>
    <ligandPart>
        <name>Fe</name>
        <dbReference type="ChEBI" id="CHEBI:18248"/>
    </ligandPart>
</feature>